<dbReference type="GO" id="GO:0016491">
    <property type="term" value="F:oxidoreductase activity"/>
    <property type="evidence" value="ECO:0007669"/>
    <property type="project" value="InterPro"/>
</dbReference>
<dbReference type="InterPro" id="IPR008274">
    <property type="entry name" value="AldOxase/xan_DH_MoCoBD1"/>
</dbReference>
<dbReference type="Proteomes" id="UP000663829">
    <property type="component" value="Unassembled WGS sequence"/>
</dbReference>
<feature type="domain" description="Aldehyde oxidase/xanthine dehydrogenase a/b hammerhead" evidence="1">
    <location>
        <begin position="93"/>
        <end position="200"/>
    </location>
</feature>
<dbReference type="InterPro" id="IPR000674">
    <property type="entry name" value="Ald_Oxase/Xan_DH_a/b"/>
</dbReference>
<dbReference type="OrthoDB" id="8300278at2759"/>
<keyword evidence="6" id="KW-1185">Reference proteome</keyword>
<dbReference type="SUPFAM" id="SSF56003">
    <property type="entry name" value="Molybdenum cofactor-binding domain"/>
    <property type="match status" value="1"/>
</dbReference>
<dbReference type="EMBL" id="CAJNOK010029144">
    <property type="protein sequence ID" value="CAF1444090.1"/>
    <property type="molecule type" value="Genomic_DNA"/>
</dbReference>
<dbReference type="GO" id="GO:0005506">
    <property type="term" value="F:iron ion binding"/>
    <property type="evidence" value="ECO:0007669"/>
    <property type="project" value="InterPro"/>
</dbReference>
<dbReference type="EMBL" id="CAJOBA010050961">
    <property type="protein sequence ID" value="CAF4239881.1"/>
    <property type="molecule type" value="Genomic_DNA"/>
</dbReference>
<dbReference type="SMART" id="SM01008">
    <property type="entry name" value="Ald_Xan_dh_C"/>
    <property type="match status" value="1"/>
</dbReference>
<reference evidence="2" key="1">
    <citation type="submission" date="2021-02" db="EMBL/GenBank/DDBJ databases">
        <authorList>
            <person name="Nowell W R."/>
        </authorList>
    </citation>
    <scope>NUCLEOTIDE SEQUENCE</scope>
</reference>
<accession>A0A814S7Y6</accession>
<dbReference type="Pfam" id="PF01315">
    <property type="entry name" value="Ald_Xan_dh_C"/>
    <property type="match status" value="1"/>
</dbReference>
<dbReference type="EMBL" id="CAJOBC010006698">
    <property type="protein sequence ID" value="CAF3908064.1"/>
    <property type="molecule type" value="Genomic_DNA"/>
</dbReference>
<evidence type="ECO:0000313" key="6">
    <source>
        <dbReference type="Proteomes" id="UP000663829"/>
    </source>
</evidence>
<dbReference type="Proteomes" id="UP000677228">
    <property type="component" value="Unassembled WGS sequence"/>
</dbReference>
<organism evidence="2 6">
    <name type="scientific">Didymodactylos carnosus</name>
    <dbReference type="NCBI Taxonomy" id="1234261"/>
    <lineage>
        <taxon>Eukaryota</taxon>
        <taxon>Metazoa</taxon>
        <taxon>Spiralia</taxon>
        <taxon>Gnathifera</taxon>
        <taxon>Rotifera</taxon>
        <taxon>Eurotatoria</taxon>
        <taxon>Bdelloidea</taxon>
        <taxon>Philodinida</taxon>
        <taxon>Philodinidae</taxon>
        <taxon>Didymodactylos</taxon>
    </lineage>
</organism>
<dbReference type="InterPro" id="IPR016208">
    <property type="entry name" value="Ald_Oxase/xanthine_DH-like"/>
</dbReference>
<gene>
    <name evidence="2" type="ORF">GPM918_LOCUS20854</name>
    <name evidence="3" type="ORF">OVA965_LOCUS34558</name>
    <name evidence="4" type="ORF">SRO942_LOCUS20853</name>
    <name evidence="5" type="ORF">TMI583_LOCUS35483</name>
</gene>
<dbReference type="Proteomes" id="UP000681722">
    <property type="component" value="Unassembled WGS sequence"/>
</dbReference>
<dbReference type="AlphaFoldDB" id="A0A814S7Y6"/>
<dbReference type="Gene3D" id="3.90.1170.50">
    <property type="entry name" value="Aldehyde oxidase/xanthine dehydrogenase, a/b hammerhead"/>
    <property type="match status" value="1"/>
</dbReference>
<dbReference type="Gene3D" id="3.30.365.10">
    <property type="entry name" value="Aldehyde oxidase/xanthine dehydrogenase, molybdopterin binding domain"/>
    <property type="match status" value="1"/>
</dbReference>
<dbReference type="PANTHER" id="PTHR45444">
    <property type="entry name" value="XANTHINE DEHYDROGENASE"/>
    <property type="match status" value="1"/>
</dbReference>
<evidence type="ECO:0000259" key="1">
    <source>
        <dbReference type="SMART" id="SM01008"/>
    </source>
</evidence>
<evidence type="ECO:0000313" key="3">
    <source>
        <dbReference type="EMBL" id="CAF1444090.1"/>
    </source>
</evidence>
<dbReference type="FunFam" id="3.90.1170.50:FF:000001">
    <property type="entry name" value="Aldehyde oxidase 1"/>
    <property type="match status" value="1"/>
</dbReference>
<evidence type="ECO:0000313" key="2">
    <source>
        <dbReference type="EMBL" id="CAF1144415.1"/>
    </source>
</evidence>
<name>A0A814S7Y6_9BILA</name>
<proteinExistence type="predicted"/>
<sequence length="289" mass="32128">MTRSDSVCDTRRPFFSRTLVSSFFFKFYLYVTQQLQKTYPSVAVDKVSSDELSIIEPYIRDLSHGEQEFQSKPISNHIVGSSLVHNSAYLHGTGEAKYTCDIPTPSDGLYSIPVLSTQPYAKILSIDKTKAEEVPGFKAFITHLDLPGCNLTGDVVNDEEVFPSSIVYCVGTIIGLVVADTEMHAQQAAKLIDIKYECLKPLIFTIDQAVEQKSYLGRELALQFGNVEQGFQESDHTLTGEFYIGGQEHFYLETNCCLAIPHERGELELYVSTQNATGVQEKVAAVLGK</sequence>
<dbReference type="InterPro" id="IPR036856">
    <property type="entry name" value="Ald_Oxase/Xan_DH_a/b_sf"/>
</dbReference>
<dbReference type="SUPFAM" id="SSF54665">
    <property type="entry name" value="CO dehydrogenase molybdoprotein N-domain-like"/>
    <property type="match status" value="1"/>
</dbReference>
<dbReference type="PANTHER" id="PTHR45444:SF3">
    <property type="entry name" value="XANTHINE DEHYDROGENASE"/>
    <property type="match status" value="1"/>
</dbReference>
<evidence type="ECO:0000313" key="4">
    <source>
        <dbReference type="EMBL" id="CAF3908064.1"/>
    </source>
</evidence>
<dbReference type="EMBL" id="CAJNOQ010006697">
    <property type="protein sequence ID" value="CAF1144415.1"/>
    <property type="molecule type" value="Genomic_DNA"/>
</dbReference>
<comment type="caution">
    <text evidence="2">The sequence shown here is derived from an EMBL/GenBank/DDBJ whole genome shotgun (WGS) entry which is preliminary data.</text>
</comment>
<dbReference type="Pfam" id="PF02738">
    <property type="entry name" value="MoCoBD_1"/>
    <property type="match status" value="1"/>
</dbReference>
<dbReference type="Proteomes" id="UP000682733">
    <property type="component" value="Unassembled WGS sequence"/>
</dbReference>
<protein>
    <recommendedName>
        <fullName evidence="1">Aldehyde oxidase/xanthine dehydrogenase a/b hammerhead domain-containing protein</fullName>
    </recommendedName>
</protein>
<evidence type="ECO:0000313" key="5">
    <source>
        <dbReference type="EMBL" id="CAF4239881.1"/>
    </source>
</evidence>
<dbReference type="InterPro" id="IPR037165">
    <property type="entry name" value="AldOxase/xan_DH_Mopterin-bd_sf"/>
</dbReference>